<proteinExistence type="predicted"/>
<comment type="caution">
    <text evidence="1">The sequence shown here is derived from an EMBL/GenBank/DDBJ whole genome shotgun (WGS) entry which is preliminary data.</text>
</comment>
<evidence type="ECO:0000313" key="2">
    <source>
        <dbReference type="Proteomes" id="UP000319483"/>
    </source>
</evidence>
<dbReference type="Proteomes" id="UP000319483">
    <property type="component" value="Unassembled WGS sequence"/>
</dbReference>
<dbReference type="AlphaFoldDB" id="A0A556SWE2"/>
<sequence>MKIPSHLTQYAINIIEDEFDGETSFFIQSSNKEQWFEIYYYGELENGYITGLEPTFSNIKIVAKSINSKEEILLFDETVHGYNAMFCDNHSNEEKNNRTLEKLNVPASKIKLTFGYSIDYDSEKELYDFDENGNVNLIDERKITWQQLLCDGVDWVSIFLIDEYGNEQPIVDAELA</sequence>
<dbReference type="EMBL" id="VMHM01000002">
    <property type="protein sequence ID" value="TSK05471.1"/>
    <property type="molecule type" value="Genomic_DNA"/>
</dbReference>
<accession>A0A556SWE2</accession>
<name>A0A556SWE2_9GAMM</name>
<protein>
    <submittedName>
        <fullName evidence="1">Uncharacterized protein</fullName>
    </submittedName>
</protein>
<dbReference type="RefSeq" id="WP_144091264.1">
    <property type="nucleotide sequence ID" value="NZ_JBHZLE010000016.1"/>
</dbReference>
<gene>
    <name evidence="1" type="ORF">FPQ15_01335</name>
</gene>
<evidence type="ECO:0000313" key="1">
    <source>
        <dbReference type="EMBL" id="TSK05471.1"/>
    </source>
</evidence>
<reference evidence="1 2" key="1">
    <citation type="submission" date="2019-07" db="EMBL/GenBank/DDBJ databases">
        <title>Gilliamella genomes.</title>
        <authorList>
            <person name="Zheng H."/>
        </authorList>
    </citation>
    <scope>NUCLEOTIDE SEQUENCE [LARGE SCALE GENOMIC DNA]</scope>
    <source>
        <strain evidence="1 2">W8127</strain>
    </source>
</reference>
<organism evidence="1 2">
    <name type="scientific">Gilliamella apicola</name>
    <dbReference type="NCBI Taxonomy" id="1196095"/>
    <lineage>
        <taxon>Bacteria</taxon>
        <taxon>Pseudomonadati</taxon>
        <taxon>Pseudomonadota</taxon>
        <taxon>Gammaproteobacteria</taxon>
        <taxon>Orbales</taxon>
        <taxon>Orbaceae</taxon>
        <taxon>Gilliamella</taxon>
    </lineage>
</organism>